<dbReference type="SUPFAM" id="SSF51261">
    <property type="entry name" value="Duplicated hybrid motif"/>
    <property type="match status" value="1"/>
</dbReference>
<dbReference type="EMBL" id="QRAO01000001">
    <property type="protein sequence ID" value="RDK88557.1"/>
    <property type="molecule type" value="Genomic_DNA"/>
</dbReference>
<evidence type="ECO:0000313" key="5">
    <source>
        <dbReference type="EMBL" id="RDK88557.1"/>
    </source>
</evidence>
<evidence type="ECO:0000256" key="2">
    <source>
        <dbReference type="SAM" id="Coils"/>
    </source>
</evidence>
<feature type="chain" id="PRO_5016894188" evidence="3">
    <location>
        <begin position="24"/>
        <end position="416"/>
    </location>
</feature>
<dbReference type="CDD" id="cd12797">
    <property type="entry name" value="M23_peptidase"/>
    <property type="match status" value="1"/>
</dbReference>
<dbReference type="AlphaFoldDB" id="A0A370QJK5"/>
<feature type="signal peptide" evidence="3">
    <location>
        <begin position="1"/>
        <end position="23"/>
    </location>
</feature>
<organism evidence="5 6">
    <name type="scientific">Marinirhabdus gelatinilytica</name>
    <dbReference type="NCBI Taxonomy" id="1703343"/>
    <lineage>
        <taxon>Bacteria</taxon>
        <taxon>Pseudomonadati</taxon>
        <taxon>Bacteroidota</taxon>
        <taxon>Flavobacteriia</taxon>
        <taxon>Flavobacteriales</taxon>
        <taxon>Flavobacteriaceae</taxon>
    </lineage>
</organism>
<dbReference type="InterPro" id="IPR016047">
    <property type="entry name" value="M23ase_b-sheet_dom"/>
</dbReference>
<gene>
    <name evidence="5" type="ORF">C8D94_101431</name>
</gene>
<dbReference type="PANTHER" id="PTHR21666:SF289">
    <property type="entry name" value="L-ALA--D-GLU ENDOPEPTIDASE"/>
    <property type="match status" value="1"/>
</dbReference>
<sequence>MQKKLPFLLALACFLLFTAEGFSQSEKQKELEAQRQALLQEIKQINSLLFKTRGEKKSVLTQVEDLDQRIATTENLIKITNRQANLLTREINDNLSKIDNLRSELTALKEDYAAMIKKSYKSKSEQSRVMFLLSSESFLQAYKRLQYMKQYTKFRKQQGESIKEKTELLKILNTDLLSQKEKKNQLIAENKKTKAQLTKERRNQQQLIASLKKDEGTFAKQIRAKQKAADAIDRKIEKIIADAIAASNKAAGNETVTGNTVTKRNSTFAMNAEAKTLAANFTSNKGKLPWPINKGGIVVKRYGKQQHPQLPNVTTFNSGVEIATEDGAKARAVFNGTVLSIIQIPGANKVVMVQHGNYISAYKNLTDILVQKGDKVTTKQELGTVYKNPTLGKTILKFAIYQNSKRLNPADWIYRM</sequence>
<protein>
    <submittedName>
        <fullName evidence="5">Septal ring factor EnvC (AmiA/AmiB activator)</fullName>
    </submittedName>
</protein>
<keyword evidence="1 3" id="KW-0732">Signal</keyword>
<keyword evidence="2" id="KW-0175">Coiled coil</keyword>
<dbReference type="Gene3D" id="6.10.250.3150">
    <property type="match status" value="1"/>
</dbReference>
<dbReference type="Pfam" id="PF01551">
    <property type="entry name" value="Peptidase_M23"/>
    <property type="match status" value="1"/>
</dbReference>
<feature type="coiled-coil region" evidence="2">
    <location>
        <begin position="28"/>
        <end position="118"/>
    </location>
</feature>
<proteinExistence type="predicted"/>
<feature type="coiled-coil region" evidence="2">
    <location>
        <begin position="169"/>
        <end position="214"/>
    </location>
</feature>
<evidence type="ECO:0000256" key="3">
    <source>
        <dbReference type="SAM" id="SignalP"/>
    </source>
</evidence>
<evidence type="ECO:0000313" key="6">
    <source>
        <dbReference type="Proteomes" id="UP000255317"/>
    </source>
</evidence>
<evidence type="ECO:0000256" key="1">
    <source>
        <dbReference type="ARBA" id="ARBA00022729"/>
    </source>
</evidence>
<comment type="caution">
    <text evidence="5">The sequence shown here is derived from an EMBL/GenBank/DDBJ whole genome shotgun (WGS) entry which is preliminary data.</text>
</comment>
<feature type="domain" description="M23ase beta-sheet core" evidence="4">
    <location>
        <begin position="316"/>
        <end position="409"/>
    </location>
</feature>
<dbReference type="GO" id="GO:0004222">
    <property type="term" value="F:metalloendopeptidase activity"/>
    <property type="evidence" value="ECO:0007669"/>
    <property type="project" value="TreeGrafter"/>
</dbReference>
<dbReference type="PANTHER" id="PTHR21666">
    <property type="entry name" value="PEPTIDASE-RELATED"/>
    <property type="match status" value="1"/>
</dbReference>
<accession>A0A370QJK5</accession>
<dbReference type="Proteomes" id="UP000255317">
    <property type="component" value="Unassembled WGS sequence"/>
</dbReference>
<reference evidence="5 6" key="1">
    <citation type="submission" date="2018-07" db="EMBL/GenBank/DDBJ databases">
        <title>Genomic Encyclopedia of Type Strains, Phase IV (KMG-IV): sequencing the most valuable type-strain genomes for metagenomic binning, comparative biology and taxonomic classification.</title>
        <authorList>
            <person name="Goeker M."/>
        </authorList>
    </citation>
    <scope>NUCLEOTIDE SEQUENCE [LARGE SCALE GENOMIC DNA]</scope>
    <source>
        <strain evidence="5 6">DSM 101478</strain>
    </source>
</reference>
<dbReference type="RefSeq" id="WP_115122250.1">
    <property type="nucleotide sequence ID" value="NZ_QRAO01000001.1"/>
</dbReference>
<name>A0A370QJK5_9FLAO</name>
<evidence type="ECO:0000259" key="4">
    <source>
        <dbReference type="Pfam" id="PF01551"/>
    </source>
</evidence>
<keyword evidence="6" id="KW-1185">Reference proteome</keyword>
<dbReference type="OrthoDB" id="9815884at2"/>
<dbReference type="InterPro" id="IPR011055">
    <property type="entry name" value="Dup_hybrid_motif"/>
</dbReference>
<dbReference type="InterPro" id="IPR050570">
    <property type="entry name" value="Cell_wall_metabolism_enzyme"/>
</dbReference>
<dbReference type="Gene3D" id="2.70.70.10">
    <property type="entry name" value="Glucose Permease (Domain IIA)"/>
    <property type="match status" value="1"/>
</dbReference>